<evidence type="ECO:0000313" key="9">
    <source>
        <dbReference type="EMBL" id="KNE55920.1"/>
    </source>
</evidence>
<reference evidence="9 10" key="1">
    <citation type="submission" date="2009-11" db="EMBL/GenBank/DDBJ databases">
        <title>Annotation of Allomyces macrogynus ATCC 38327.</title>
        <authorList>
            <consortium name="The Broad Institute Genome Sequencing Platform"/>
            <person name="Russ C."/>
            <person name="Cuomo C."/>
            <person name="Burger G."/>
            <person name="Gray M.W."/>
            <person name="Holland P.W.H."/>
            <person name="King N."/>
            <person name="Lang F.B.F."/>
            <person name="Roger A.J."/>
            <person name="Ruiz-Trillo I."/>
            <person name="Young S.K."/>
            <person name="Zeng Q."/>
            <person name="Gargeya S."/>
            <person name="Fitzgerald M."/>
            <person name="Haas B."/>
            <person name="Abouelleil A."/>
            <person name="Alvarado L."/>
            <person name="Arachchi H.M."/>
            <person name="Berlin A."/>
            <person name="Chapman S.B."/>
            <person name="Gearin G."/>
            <person name="Goldberg J."/>
            <person name="Griggs A."/>
            <person name="Gujja S."/>
            <person name="Hansen M."/>
            <person name="Heiman D."/>
            <person name="Howarth C."/>
            <person name="Larimer J."/>
            <person name="Lui A."/>
            <person name="MacDonald P.J.P."/>
            <person name="McCowen C."/>
            <person name="Montmayeur A."/>
            <person name="Murphy C."/>
            <person name="Neiman D."/>
            <person name="Pearson M."/>
            <person name="Priest M."/>
            <person name="Roberts A."/>
            <person name="Saif S."/>
            <person name="Shea T."/>
            <person name="Sisk P."/>
            <person name="Stolte C."/>
            <person name="Sykes S."/>
            <person name="Wortman J."/>
            <person name="Nusbaum C."/>
            <person name="Birren B."/>
        </authorList>
    </citation>
    <scope>NUCLEOTIDE SEQUENCE [LARGE SCALE GENOMIC DNA]</scope>
    <source>
        <strain evidence="9 10">ATCC 38327</strain>
    </source>
</reference>
<dbReference type="InterPro" id="IPR009244">
    <property type="entry name" value="Mediatior_Med7"/>
</dbReference>
<comment type="subcellular location">
    <subcellularLocation>
        <location evidence="1 7">Nucleus</location>
    </subcellularLocation>
</comment>
<evidence type="ECO:0000256" key="1">
    <source>
        <dbReference type="ARBA" id="ARBA00004123"/>
    </source>
</evidence>
<dbReference type="Proteomes" id="UP000054350">
    <property type="component" value="Unassembled WGS sequence"/>
</dbReference>
<evidence type="ECO:0000256" key="7">
    <source>
        <dbReference type="RuleBase" id="RU364060"/>
    </source>
</evidence>
<dbReference type="Pfam" id="PF05983">
    <property type="entry name" value="Med7"/>
    <property type="match status" value="1"/>
</dbReference>
<dbReference type="EMBL" id="GG745329">
    <property type="protein sequence ID" value="KNE55920.1"/>
    <property type="molecule type" value="Genomic_DNA"/>
</dbReference>
<keyword evidence="4 7" id="KW-0805">Transcription regulation</keyword>
<dbReference type="PANTHER" id="PTHR21428">
    <property type="entry name" value="MEDIATOR OF RNA POLYMERASE II TRANSCRIPTION SUBUNIT 7"/>
    <property type="match status" value="1"/>
</dbReference>
<feature type="compositionally biased region" description="Pro residues" evidence="8">
    <location>
        <begin position="69"/>
        <end position="80"/>
    </location>
</feature>
<dbReference type="AlphaFoldDB" id="A0A0L0S0H7"/>
<evidence type="ECO:0000256" key="8">
    <source>
        <dbReference type="SAM" id="MobiDB-lite"/>
    </source>
</evidence>
<feature type="region of interest" description="Disordered" evidence="8">
    <location>
        <begin position="1"/>
        <end position="80"/>
    </location>
</feature>
<dbReference type="OrthoDB" id="10253553at2759"/>
<dbReference type="InterPro" id="IPR044888">
    <property type="entry name" value="Mediatior_Med7_sf"/>
</dbReference>
<comment type="function">
    <text evidence="7">Component of the Mediator complex, a coactivator involved in the regulated transcription of nearly all RNA polymerase II-dependent genes. Mediator functions as a bridge to convey information from gene-specific regulatory proteins to the basal RNA polymerase II transcription machinery.</text>
</comment>
<keyword evidence="6 7" id="KW-0539">Nucleus</keyword>
<dbReference type="GO" id="GO:0006357">
    <property type="term" value="P:regulation of transcription by RNA polymerase II"/>
    <property type="evidence" value="ECO:0007669"/>
    <property type="project" value="InterPro"/>
</dbReference>
<evidence type="ECO:0000256" key="5">
    <source>
        <dbReference type="ARBA" id="ARBA00023163"/>
    </source>
</evidence>
<keyword evidence="10" id="KW-1185">Reference proteome</keyword>
<sequence length="307" mass="32763">MPTAPPPPAALAPGPPPPAMAAPPPPPPPMPRHTVFPPPPRYAERYTDDNLQTDAERRRVHADGHFVPPLDPPLPPLAPPPVPTTGTYRSFGRTLAVHLVDLTLEAHGQPRLYRQDAPSEPDPTHDSAAPHVDQDPNWDRRPEMKRLIVSAAMQYARVLATLEQNPTHAVPYHGAPTLAAVDHLKTILLNLQHLTGQFRPHQALETLALAMEKQVLDARAAAAQVQNAVDGTRRVVGTVAGLKPAAESVLPPVPLLADTMAMAMDVVVESAAVGPTAGALDSGPRRPGGSGVSVDPDVLLWQRVAEM</sequence>
<dbReference type="PANTHER" id="PTHR21428:SF11">
    <property type="entry name" value="MEDIATOR OF RNA POLYMERASE II TRANSCRIPTION SUBUNIT 7"/>
    <property type="match status" value="1"/>
</dbReference>
<gene>
    <name evidence="9" type="ORF">AMAG_01777</name>
</gene>
<dbReference type="STRING" id="578462.A0A0L0S0H7"/>
<dbReference type="GO" id="GO:0070847">
    <property type="term" value="C:core mediator complex"/>
    <property type="evidence" value="ECO:0007669"/>
    <property type="project" value="TreeGrafter"/>
</dbReference>
<dbReference type="SUPFAM" id="SSF140718">
    <property type="entry name" value="Mediator hinge subcomplex-like"/>
    <property type="match status" value="1"/>
</dbReference>
<dbReference type="VEuPathDB" id="FungiDB:AMAG_01777"/>
<feature type="region of interest" description="Disordered" evidence="8">
    <location>
        <begin position="113"/>
        <end position="139"/>
    </location>
</feature>
<reference evidence="10" key="2">
    <citation type="submission" date="2009-11" db="EMBL/GenBank/DDBJ databases">
        <title>The Genome Sequence of Allomyces macrogynus strain ATCC 38327.</title>
        <authorList>
            <consortium name="The Broad Institute Genome Sequencing Platform"/>
            <person name="Russ C."/>
            <person name="Cuomo C."/>
            <person name="Shea T."/>
            <person name="Young S.K."/>
            <person name="Zeng Q."/>
            <person name="Koehrsen M."/>
            <person name="Haas B."/>
            <person name="Borodovsky M."/>
            <person name="Guigo R."/>
            <person name="Alvarado L."/>
            <person name="Berlin A."/>
            <person name="Borenstein D."/>
            <person name="Chen Z."/>
            <person name="Engels R."/>
            <person name="Freedman E."/>
            <person name="Gellesch M."/>
            <person name="Goldberg J."/>
            <person name="Griggs A."/>
            <person name="Gujja S."/>
            <person name="Heiman D."/>
            <person name="Hepburn T."/>
            <person name="Howarth C."/>
            <person name="Jen D."/>
            <person name="Larson L."/>
            <person name="Lewis B."/>
            <person name="Mehta T."/>
            <person name="Park D."/>
            <person name="Pearson M."/>
            <person name="Roberts A."/>
            <person name="Saif S."/>
            <person name="Shenoy N."/>
            <person name="Sisk P."/>
            <person name="Stolte C."/>
            <person name="Sykes S."/>
            <person name="Walk T."/>
            <person name="White J."/>
            <person name="Yandava C."/>
            <person name="Burger G."/>
            <person name="Gray M.W."/>
            <person name="Holland P.W.H."/>
            <person name="King N."/>
            <person name="Lang F.B.F."/>
            <person name="Roger A.J."/>
            <person name="Ruiz-Trillo I."/>
            <person name="Lander E."/>
            <person name="Nusbaum C."/>
        </authorList>
    </citation>
    <scope>NUCLEOTIDE SEQUENCE [LARGE SCALE GENOMIC DNA]</scope>
    <source>
        <strain evidence="10">ATCC 38327</strain>
    </source>
</reference>
<comment type="subunit">
    <text evidence="7">Component of the Mediator complex.</text>
</comment>
<evidence type="ECO:0000256" key="4">
    <source>
        <dbReference type="ARBA" id="ARBA00023015"/>
    </source>
</evidence>
<evidence type="ECO:0000256" key="2">
    <source>
        <dbReference type="ARBA" id="ARBA00009994"/>
    </source>
</evidence>
<proteinExistence type="inferred from homology"/>
<keyword evidence="7" id="KW-0010">Activator</keyword>
<name>A0A0L0S0H7_ALLM3</name>
<protein>
    <recommendedName>
        <fullName evidence="3 7">Mediator of RNA polymerase II transcription subunit 7</fullName>
    </recommendedName>
</protein>
<dbReference type="InterPro" id="IPR037212">
    <property type="entry name" value="Med7/Med21-like"/>
</dbReference>
<evidence type="ECO:0000313" key="10">
    <source>
        <dbReference type="Proteomes" id="UP000054350"/>
    </source>
</evidence>
<accession>A0A0L0S0H7</accession>
<evidence type="ECO:0000256" key="3">
    <source>
        <dbReference type="ARBA" id="ARBA00020631"/>
    </source>
</evidence>
<organism evidence="9 10">
    <name type="scientific">Allomyces macrogynus (strain ATCC 38327)</name>
    <name type="common">Allomyces javanicus var. macrogynus</name>
    <dbReference type="NCBI Taxonomy" id="578462"/>
    <lineage>
        <taxon>Eukaryota</taxon>
        <taxon>Fungi</taxon>
        <taxon>Fungi incertae sedis</taxon>
        <taxon>Blastocladiomycota</taxon>
        <taxon>Blastocladiomycetes</taxon>
        <taxon>Blastocladiales</taxon>
        <taxon>Blastocladiaceae</taxon>
        <taxon>Allomyces</taxon>
    </lineage>
</organism>
<comment type="similarity">
    <text evidence="2 7">Belongs to the Mediator complex subunit 7 family.</text>
</comment>
<keyword evidence="5 7" id="KW-0804">Transcription</keyword>
<feature type="compositionally biased region" description="Basic and acidic residues" evidence="8">
    <location>
        <begin position="42"/>
        <end position="64"/>
    </location>
</feature>
<evidence type="ECO:0000256" key="6">
    <source>
        <dbReference type="ARBA" id="ARBA00023242"/>
    </source>
</evidence>
<feature type="compositionally biased region" description="Pro residues" evidence="8">
    <location>
        <begin position="1"/>
        <end position="41"/>
    </location>
</feature>
<dbReference type="GO" id="GO:0016592">
    <property type="term" value="C:mediator complex"/>
    <property type="evidence" value="ECO:0007669"/>
    <property type="project" value="InterPro"/>
</dbReference>
<dbReference type="Gene3D" id="6.10.140.200">
    <property type="match status" value="1"/>
</dbReference>
<dbReference type="GO" id="GO:0003712">
    <property type="term" value="F:transcription coregulator activity"/>
    <property type="evidence" value="ECO:0007669"/>
    <property type="project" value="InterPro"/>
</dbReference>